<evidence type="ECO:0000313" key="1">
    <source>
        <dbReference type="EMBL" id="SVC92336.1"/>
    </source>
</evidence>
<proteinExistence type="predicted"/>
<sequence>MENGTVFGGSTKTVNYESKQIIM</sequence>
<organism evidence="1">
    <name type="scientific">marine metagenome</name>
    <dbReference type="NCBI Taxonomy" id="408172"/>
    <lineage>
        <taxon>unclassified sequences</taxon>
        <taxon>metagenomes</taxon>
        <taxon>ecological metagenomes</taxon>
    </lineage>
</organism>
<dbReference type="AlphaFoldDB" id="A0A382R3U0"/>
<reference evidence="1" key="1">
    <citation type="submission" date="2018-05" db="EMBL/GenBank/DDBJ databases">
        <authorList>
            <person name="Lanie J.A."/>
            <person name="Ng W.-L."/>
            <person name="Kazmierczak K.M."/>
            <person name="Andrzejewski T.M."/>
            <person name="Davidsen T.M."/>
            <person name="Wayne K.J."/>
            <person name="Tettelin H."/>
            <person name="Glass J.I."/>
            <person name="Rusch D."/>
            <person name="Podicherti R."/>
            <person name="Tsui H.-C.T."/>
            <person name="Winkler M.E."/>
        </authorList>
    </citation>
    <scope>NUCLEOTIDE SEQUENCE</scope>
</reference>
<accession>A0A382R3U0</accession>
<dbReference type="EMBL" id="UINC01118896">
    <property type="protein sequence ID" value="SVC92336.1"/>
    <property type="molecule type" value="Genomic_DNA"/>
</dbReference>
<gene>
    <name evidence="1" type="ORF">METZ01_LOCUS345190</name>
</gene>
<protein>
    <submittedName>
        <fullName evidence="1">Uncharacterized protein</fullName>
    </submittedName>
</protein>
<name>A0A382R3U0_9ZZZZ</name>